<comment type="caution">
    <text evidence="1">The sequence shown here is derived from an EMBL/GenBank/DDBJ whole genome shotgun (WGS) entry which is preliminary data.</text>
</comment>
<protein>
    <submittedName>
        <fullName evidence="1">Uncharacterized protein</fullName>
    </submittedName>
</protein>
<gene>
    <name evidence="1" type="ORF">COW98_03640</name>
</gene>
<dbReference type="AlphaFoldDB" id="A0A2H0BXW0"/>
<accession>A0A2H0BXW0</accession>
<reference evidence="1 2" key="1">
    <citation type="submission" date="2017-09" db="EMBL/GenBank/DDBJ databases">
        <title>Depth-based differentiation of microbial function through sediment-hosted aquifers and enrichment of novel symbionts in the deep terrestrial subsurface.</title>
        <authorList>
            <person name="Probst A.J."/>
            <person name="Ladd B."/>
            <person name="Jarett J.K."/>
            <person name="Geller-Mcgrath D.E."/>
            <person name="Sieber C.M."/>
            <person name="Emerson J.B."/>
            <person name="Anantharaman K."/>
            <person name="Thomas B.C."/>
            <person name="Malmstrom R."/>
            <person name="Stieglmeier M."/>
            <person name="Klingl A."/>
            <person name="Woyke T."/>
            <person name="Ryan C.M."/>
            <person name="Banfield J.F."/>
        </authorList>
    </citation>
    <scope>NUCLEOTIDE SEQUENCE [LARGE SCALE GENOMIC DNA]</scope>
    <source>
        <strain evidence="1">CG22_combo_CG10-13_8_21_14_all_35_9</strain>
    </source>
</reference>
<evidence type="ECO:0000313" key="1">
    <source>
        <dbReference type="EMBL" id="PIP62502.1"/>
    </source>
</evidence>
<proteinExistence type="predicted"/>
<sequence length="114" mass="13105">MQIIINKVSLDELKKIAQSRFGNLIKAVINVEKEILVVDSDLHSDEEALLLSKGSKQENLWGINLYPDLYGKKEWIEFDSMINLRPSFGNRTRGINSIEIQKRIIVIVNKLIIK</sequence>
<dbReference type="Proteomes" id="UP000231021">
    <property type="component" value="Unassembled WGS sequence"/>
</dbReference>
<organism evidence="1 2">
    <name type="scientific">Candidatus Roizmanbacteria bacterium CG22_combo_CG10-13_8_21_14_all_35_9</name>
    <dbReference type="NCBI Taxonomy" id="1974861"/>
    <lineage>
        <taxon>Bacteria</taxon>
        <taxon>Candidatus Roizmaniibacteriota</taxon>
    </lineage>
</organism>
<name>A0A2H0BXW0_9BACT</name>
<dbReference type="Pfam" id="PF18924">
    <property type="entry name" value="DUF5674"/>
    <property type="match status" value="1"/>
</dbReference>
<dbReference type="EMBL" id="PCTB01000072">
    <property type="protein sequence ID" value="PIP62502.1"/>
    <property type="molecule type" value="Genomic_DNA"/>
</dbReference>
<evidence type="ECO:0000313" key="2">
    <source>
        <dbReference type="Proteomes" id="UP000231021"/>
    </source>
</evidence>
<dbReference type="InterPro" id="IPR043731">
    <property type="entry name" value="DUF5674"/>
</dbReference>